<dbReference type="InterPro" id="IPR043128">
    <property type="entry name" value="Rev_trsase/Diguanyl_cyclase"/>
</dbReference>
<dbReference type="GO" id="GO:0052621">
    <property type="term" value="F:diguanylate cyclase activity"/>
    <property type="evidence" value="ECO:0007669"/>
    <property type="project" value="UniProtKB-EC"/>
</dbReference>
<comment type="cofactor">
    <cofactor evidence="1">
        <name>Mg(2+)</name>
        <dbReference type="ChEBI" id="CHEBI:18420"/>
    </cofactor>
</comment>
<evidence type="ECO:0000313" key="7">
    <source>
        <dbReference type="Proteomes" id="UP000235116"/>
    </source>
</evidence>
<dbReference type="PROSITE" id="PS50887">
    <property type="entry name" value="GGDEF"/>
    <property type="match status" value="1"/>
</dbReference>
<dbReference type="SMART" id="SM00267">
    <property type="entry name" value="GGDEF"/>
    <property type="match status" value="1"/>
</dbReference>
<feature type="domain" description="GGDEF" evidence="5">
    <location>
        <begin position="249"/>
        <end position="383"/>
    </location>
</feature>
<proteinExistence type="predicted"/>
<dbReference type="NCBIfam" id="TIGR00254">
    <property type="entry name" value="GGDEF"/>
    <property type="match status" value="1"/>
</dbReference>
<dbReference type="InterPro" id="IPR050469">
    <property type="entry name" value="Diguanylate_Cyclase"/>
</dbReference>
<dbReference type="InterPro" id="IPR000160">
    <property type="entry name" value="GGDEF_dom"/>
</dbReference>
<organism evidence="6 7">
    <name type="scientific">Ketobacter alkanivorans</name>
    <dbReference type="NCBI Taxonomy" id="1917421"/>
    <lineage>
        <taxon>Bacteria</taxon>
        <taxon>Pseudomonadati</taxon>
        <taxon>Pseudomonadota</taxon>
        <taxon>Gammaproteobacteria</taxon>
        <taxon>Pseudomonadales</taxon>
        <taxon>Ketobacteraceae</taxon>
        <taxon>Ketobacter</taxon>
    </lineage>
</organism>
<evidence type="ECO:0000256" key="4">
    <source>
        <dbReference type="SAM" id="Phobius"/>
    </source>
</evidence>
<dbReference type="Pfam" id="PF00990">
    <property type="entry name" value="GGDEF"/>
    <property type="match status" value="1"/>
</dbReference>
<feature type="transmembrane region" description="Helical" evidence="4">
    <location>
        <begin position="116"/>
        <end position="134"/>
    </location>
</feature>
<keyword evidence="4" id="KW-0472">Membrane</keyword>
<evidence type="ECO:0000256" key="2">
    <source>
        <dbReference type="ARBA" id="ARBA00012528"/>
    </source>
</evidence>
<dbReference type="FunFam" id="3.30.70.270:FF:000001">
    <property type="entry name" value="Diguanylate cyclase domain protein"/>
    <property type="match status" value="1"/>
</dbReference>
<dbReference type="KEGG" id="kak:Kalk_14150"/>
<feature type="transmembrane region" description="Helical" evidence="4">
    <location>
        <begin position="92"/>
        <end position="110"/>
    </location>
</feature>
<dbReference type="InterPro" id="IPR029787">
    <property type="entry name" value="Nucleotide_cyclase"/>
</dbReference>
<feature type="transmembrane region" description="Helical" evidence="4">
    <location>
        <begin position="184"/>
        <end position="205"/>
    </location>
</feature>
<name>A0A2K9LMJ3_9GAMM</name>
<keyword evidence="4" id="KW-1133">Transmembrane helix</keyword>
<evidence type="ECO:0000259" key="5">
    <source>
        <dbReference type="PROSITE" id="PS50887"/>
    </source>
</evidence>
<protein>
    <recommendedName>
        <fullName evidence="2">diguanylate cyclase</fullName>
        <ecNumber evidence="2">2.7.7.65</ecNumber>
    </recommendedName>
</protein>
<comment type="catalytic activity">
    <reaction evidence="3">
        <text>2 GTP = 3',3'-c-di-GMP + 2 diphosphate</text>
        <dbReference type="Rhea" id="RHEA:24898"/>
        <dbReference type="ChEBI" id="CHEBI:33019"/>
        <dbReference type="ChEBI" id="CHEBI:37565"/>
        <dbReference type="ChEBI" id="CHEBI:58805"/>
        <dbReference type="EC" id="2.7.7.65"/>
    </reaction>
</comment>
<dbReference type="RefSeq" id="WP_101894868.1">
    <property type="nucleotide sequence ID" value="NZ_CP022684.1"/>
</dbReference>
<evidence type="ECO:0000313" key="6">
    <source>
        <dbReference type="EMBL" id="AUM13493.1"/>
    </source>
</evidence>
<keyword evidence="7" id="KW-1185">Reference proteome</keyword>
<feature type="transmembrane region" description="Helical" evidence="4">
    <location>
        <begin position="141"/>
        <end position="164"/>
    </location>
</feature>
<dbReference type="CDD" id="cd01949">
    <property type="entry name" value="GGDEF"/>
    <property type="match status" value="1"/>
</dbReference>
<reference evidence="7" key="1">
    <citation type="submission" date="2017-08" db="EMBL/GenBank/DDBJ databases">
        <title>Direct submision.</title>
        <authorList>
            <person name="Kim S.-J."/>
            <person name="Rhee S.-K."/>
        </authorList>
    </citation>
    <scope>NUCLEOTIDE SEQUENCE [LARGE SCALE GENOMIC DNA]</scope>
    <source>
        <strain evidence="7">GI5</strain>
    </source>
</reference>
<dbReference type="PANTHER" id="PTHR45138:SF9">
    <property type="entry name" value="DIGUANYLATE CYCLASE DGCM-RELATED"/>
    <property type="match status" value="1"/>
</dbReference>
<dbReference type="OrthoDB" id="9812260at2"/>
<dbReference type="Gene3D" id="3.30.70.270">
    <property type="match status" value="1"/>
</dbReference>
<gene>
    <name evidence="6" type="ORF">Kalk_14150</name>
</gene>
<sequence length="383" mass="43034">MNLCDKVFRQIGNPLEWSSAKKANLLLWIYLVQQSIYQVWIEMAMRLPEFAGMIDLQQVAHHRVYFNSLLMLSAGLILLTRLAQTRNRQSVFYEYLATLYFGVSHVYYAYCVGLMSLPVGVVLAGAPVVGFIFFDRLAVASAFVISLVLVIGLSLASFMDVLPYAPLAQNLYQGDGRLSMGWQLTYMVFASPHLVFIFALAYYVLQRWRIREQEAMHLSRTDSLTGLVNRRHILSLLEQEKAACEKREMPLCLVMVDLDHFKSINDRWGHDVGDQVLIMAAMALKNTVRQLDHVGRYGGEEFLVILPGLEAEQARCLAERIRTTIAALVLELPDGESLSLSASLGMSCYTVSQIVTVDDLVKQADVALYKAKGTGRDRLVVAP</sequence>
<dbReference type="EC" id="2.7.7.65" evidence="2"/>
<dbReference type="SUPFAM" id="SSF55073">
    <property type="entry name" value="Nucleotide cyclase"/>
    <property type="match status" value="1"/>
</dbReference>
<evidence type="ECO:0000256" key="1">
    <source>
        <dbReference type="ARBA" id="ARBA00001946"/>
    </source>
</evidence>
<evidence type="ECO:0000256" key="3">
    <source>
        <dbReference type="ARBA" id="ARBA00034247"/>
    </source>
</evidence>
<dbReference type="EMBL" id="CP022684">
    <property type="protein sequence ID" value="AUM13493.1"/>
    <property type="molecule type" value="Genomic_DNA"/>
</dbReference>
<dbReference type="PANTHER" id="PTHR45138">
    <property type="entry name" value="REGULATORY COMPONENTS OF SENSORY TRANSDUCTION SYSTEM"/>
    <property type="match status" value="1"/>
</dbReference>
<accession>A0A2K9LMJ3</accession>
<keyword evidence="4" id="KW-0812">Transmembrane</keyword>
<dbReference type="AlphaFoldDB" id="A0A2K9LMJ3"/>
<dbReference type="Proteomes" id="UP000235116">
    <property type="component" value="Chromosome"/>
</dbReference>